<evidence type="ECO:0008006" key="3">
    <source>
        <dbReference type="Google" id="ProtNLM"/>
    </source>
</evidence>
<dbReference type="PRINTS" id="PR02029">
    <property type="entry name" value="ACTREGSIRT1"/>
</dbReference>
<evidence type="ECO:0000313" key="2">
    <source>
        <dbReference type="Proteomes" id="UP000826195"/>
    </source>
</evidence>
<keyword evidence="2" id="KW-1185">Reference proteome</keyword>
<organism evidence="1 2">
    <name type="scientific">Cotesia glomerata</name>
    <name type="common">Lepidopteran parasitic wasp</name>
    <name type="synonym">Apanteles glomeratus</name>
    <dbReference type="NCBI Taxonomy" id="32391"/>
    <lineage>
        <taxon>Eukaryota</taxon>
        <taxon>Metazoa</taxon>
        <taxon>Ecdysozoa</taxon>
        <taxon>Arthropoda</taxon>
        <taxon>Hexapoda</taxon>
        <taxon>Insecta</taxon>
        <taxon>Pterygota</taxon>
        <taxon>Neoptera</taxon>
        <taxon>Endopterygota</taxon>
        <taxon>Hymenoptera</taxon>
        <taxon>Apocrita</taxon>
        <taxon>Ichneumonoidea</taxon>
        <taxon>Braconidae</taxon>
        <taxon>Microgastrinae</taxon>
        <taxon>Cotesia</taxon>
    </lineage>
</organism>
<comment type="caution">
    <text evidence="1">The sequence shown here is derived from an EMBL/GenBank/DDBJ whole genome shotgun (WGS) entry which is preliminary data.</text>
</comment>
<protein>
    <recommendedName>
        <fullName evidence="3">40S ribosomal protein S19-binding protein 1</fullName>
    </recommendedName>
</protein>
<sequence length="136" mass="15624">MSNSLVRASLEIINIGDNVKLDKKKKKKTNDILGLIPANHRVNKKNKKDSSVFTHNRKVTINEARKKLADKKDLTEENIEKLLHLSSFSVNTEVITKLIERAVSKRAVVEKEKPKEEEATAFTEEDFAKFEEEFML</sequence>
<dbReference type="AlphaFoldDB" id="A0AAV7IAV4"/>
<dbReference type="InterPro" id="IPR023262">
    <property type="entry name" value="AROS"/>
</dbReference>
<name>A0AAV7IAV4_COTGL</name>
<dbReference type="Pfam" id="PF15684">
    <property type="entry name" value="AROS"/>
    <property type="match status" value="1"/>
</dbReference>
<dbReference type="Proteomes" id="UP000826195">
    <property type="component" value="Unassembled WGS sequence"/>
</dbReference>
<dbReference type="EMBL" id="JAHXZJ010001864">
    <property type="protein sequence ID" value="KAH0549385.1"/>
    <property type="molecule type" value="Genomic_DNA"/>
</dbReference>
<accession>A0AAV7IAV4</accession>
<evidence type="ECO:0000313" key="1">
    <source>
        <dbReference type="EMBL" id="KAH0549385.1"/>
    </source>
</evidence>
<gene>
    <name evidence="1" type="ORF">KQX54_008845</name>
</gene>
<reference evidence="1 2" key="1">
    <citation type="journal article" date="2021" name="J. Hered.">
        <title>A chromosome-level genome assembly of the parasitoid wasp, Cotesia glomerata (Hymenoptera: Braconidae).</title>
        <authorList>
            <person name="Pinto B.J."/>
            <person name="Weis J.J."/>
            <person name="Gamble T."/>
            <person name="Ode P.J."/>
            <person name="Paul R."/>
            <person name="Zaspel J.M."/>
        </authorList>
    </citation>
    <scope>NUCLEOTIDE SEQUENCE [LARGE SCALE GENOMIC DNA]</scope>
    <source>
        <strain evidence="1">CgM1</strain>
    </source>
</reference>
<proteinExistence type="predicted"/>